<gene>
    <name evidence="7" type="ORF">D7D52_34870</name>
</gene>
<feature type="compositionally biased region" description="Basic and acidic residues" evidence="5">
    <location>
        <begin position="46"/>
        <end position="58"/>
    </location>
</feature>
<name>A0A386ZNL8_9NOCA</name>
<feature type="compositionally biased region" description="Basic residues" evidence="5">
    <location>
        <begin position="1"/>
        <end position="13"/>
    </location>
</feature>
<keyword evidence="6" id="KW-0812">Transmembrane</keyword>
<dbReference type="KEGG" id="nyu:D7D52_34870"/>
<comment type="similarity">
    <text evidence="1">Belongs to the cutinase family.</text>
</comment>
<dbReference type="Proteomes" id="UP000267164">
    <property type="component" value="Chromosome"/>
</dbReference>
<dbReference type="Gene3D" id="3.40.50.1820">
    <property type="entry name" value="alpha/beta hydrolase"/>
    <property type="match status" value="1"/>
</dbReference>
<dbReference type="OrthoDB" id="4570487at2"/>
<accession>A0A386ZNL8</accession>
<evidence type="ECO:0000256" key="2">
    <source>
        <dbReference type="ARBA" id="ARBA00022487"/>
    </source>
</evidence>
<dbReference type="SUPFAM" id="SSF53474">
    <property type="entry name" value="alpha/beta-Hydrolases"/>
    <property type="match status" value="1"/>
</dbReference>
<feature type="transmembrane region" description="Helical" evidence="6">
    <location>
        <begin position="222"/>
        <end position="245"/>
    </location>
</feature>
<evidence type="ECO:0000256" key="4">
    <source>
        <dbReference type="ARBA" id="ARBA00023157"/>
    </source>
</evidence>
<feature type="compositionally biased region" description="Basic and acidic residues" evidence="5">
    <location>
        <begin position="190"/>
        <end position="202"/>
    </location>
</feature>
<keyword evidence="8" id="KW-1185">Reference proteome</keyword>
<dbReference type="InterPro" id="IPR029058">
    <property type="entry name" value="AB_hydrolase_fold"/>
</dbReference>
<evidence type="ECO:0000256" key="1">
    <source>
        <dbReference type="ARBA" id="ARBA00007534"/>
    </source>
</evidence>
<organism evidence="7 8">
    <name type="scientific">Nocardia yunnanensis</name>
    <dbReference type="NCBI Taxonomy" id="2382165"/>
    <lineage>
        <taxon>Bacteria</taxon>
        <taxon>Bacillati</taxon>
        <taxon>Actinomycetota</taxon>
        <taxon>Actinomycetes</taxon>
        <taxon>Mycobacteriales</taxon>
        <taxon>Nocardiaceae</taxon>
        <taxon>Nocardia</taxon>
    </lineage>
</organism>
<dbReference type="EMBL" id="CP032568">
    <property type="protein sequence ID" value="AYF78155.1"/>
    <property type="molecule type" value="Genomic_DNA"/>
</dbReference>
<evidence type="ECO:0000256" key="3">
    <source>
        <dbReference type="ARBA" id="ARBA00022801"/>
    </source>
</evidence>
<feature type="region of interest" description="Disordered" evidence="5">
    <location>
        <begin position="394"/>
        <end position="431"/>
    </location>
</feature>
<reference evidence="7 8" key="1">
    <citation type="submission" date="2018-09" db="EMBL/GenBank/DDBJ databases">
        <title>Nocardia yunnanensis sp. nov., an actinomycete isolated from a soil sample.</title>
        <authorList>
            <person name="Zhang J."/>
        </authorList>
    </citation>
    <scope>NUCLEOTIDE SEQUENCE [LARGE SCALE GENOMIC DNA]</scope>
    <source>
        <strain evidence="7 8">CFHS0054</strain>
    </source>
</reference>
<keyword evidence="3" id="KW-0378">Hydrolase</keyword>
<keyword evidence="2" id="KW-0719">Serine esterase</keyword>
<dbReference type="GO" id="GO:0052689">
    <property type="term" value="F:carboxylic ester hydrolase activity"/>
    <property type="evidence" value="ECO:0007669"/>
    <property type="project" value="UniProtKB-KW"/>
</dbReference>
<feature type="compositionally biased region" description="Basic residues" evidence="5">
    <location>
        <begin position="68"/>
        <end position="86"/>
    </location>
</feature>
<evidence type="ECO:0000313" key="8">
    <source>
        <dbReference type="Proteomes" id="UP000267164"/>
    </source>
</evidence>
<dbReference type="SMART" id="SM01110">
    <property type="entry name" value="Cutinase"/>
    <property type="match status" value="1"/>
</dbReference>
<feature type="compositionally biased region" description="Basic residues" evidence="5">
    <location>
        <begin position="93"/>
        <end position="108"/>
    </location>
</feature>
<evidence type="ECO:0000256" key="6">
    <source>
        <dbReference type="SAM" id="Phobius"/>
    </source>
</evidence>
<dbReference type="PANTHER" id="PTHR33630">
    <property type="entry name" value="CUTINASE RV1984C-RELATED-RELATED"/>
    <property type="match status" value="1"/>
</dbReference>
<keyword evidence="4" id="KW-1015">Disulfide bond</keyword>
<evidence type="ECO:0000313" key="7">
    <source>
        <dbReference type="EMBL" id="AYF78155.1"/>
    </source>
</evidence>
<dbReference type="InterPro" id="IPR000675">
    <property type="entry name" value="Cutinase/axe"/>
</dbReference>
<feature type="region of interest" description="Disordered" evidence="5">
    <location>
        <begin position="166"/>
        <end position="220"/>
    </location>
</feature>
<dbReference type="Pfam" id="PF01083">
    <property type="entry name" value="Cutinase"/>
    <property type="match status" value="1"/>
</dbReference>
<dbReference type="AlphaFoldDB" id="A0A386ZNL8"/>
<feature type="compositionally biased region" description="Low complexity" evidence="5">
    <location>
        <begin position="736"/>
        <end position="753"/>
    </location>
</feature>
<feature type="region of interest" description="Disordered" evidence="5">
    <location>
        <begin position="730"/>
        <end position="753"/>
    </location>
</feature>
<proteinExistence type="inferred from homology"/>
<feature type="region of interest" description="Disordered" evidence="5">
    <location>
        <begin position="768"/>
        <end position="805"/>
    </location>
</feature>
<sequence>MGHHHRGRHRRRRAAEGDDHTRPAVRVGKRPRVQRNPVLRRQARVPQDRRGLRRDSRAGHPPAALRAERRRRRRRARHPPVGRRCRRGELLRGVRRRGHRVVVRHVPRSRPPLPQGKSGQRRPVRREQGHLSGVEGAHSGQGRACPAAPHLDQSARRYRVPHPRGNRVAAAAGYRDQRRSGQPARRRRMVRDPRIPGLERGRSLRAGRGPGRHRRGARMRAGAVRSTALTGICAAIAAATVVAVAPSAAADDAASTCPDIHVLAVAGTTETSVDAPSDDDKGELSAAVLPVINAAEAEGLRVERTYIAYPADFGYQGLSTAYKTSVTDGYNRLTQVASRVLYQCPTTKLVLLGYSQGGHVVSMLAQQIGAGKAGTITAGDIALVATFGDPTRSDNATLFPGRSGQVGPDPWPGTDKKTKPSATKFPDLYSSPKGQGIGPSRDIASSFGLLDGRVAQWCLDGDLSCSAPKSISLAKVALQIAGQSSLDFTHDPFGVVTSLAAATANTLGTGLATFMTNDVKGKNLSDVYFDGNASISQRLESAADPRNADTQTNPLVGLLKTGQMLMSSMTTFIGSVFNTGTLSSLINAGVSIASSAATGAATNAAQSALLGPEVALAAAGTGALTGAASAAPGLLSSLISVVGNTATAALNIIPPQSAEKKVSSIFDLLINEVKANADLPQVLLDSRLWNQQATHGGYRTARVSTDGSTPLDITADWIIAAARDLKKAADKEAAKKNPPTTTAKATTVTSTSAKPAPVVNARYERDKDGNIINPVGAPELKSNPKTDTPGDVRLTTNGQPQPPAPTKTTALVWLADGADSIAARVVATDPASPAGALLHIGSPVLIAAPAQVKEVSKQ</sequence>
<dbReference type="PANTHER" id="PTHR33630:SF9">
    <property type="entry name" value="CUTINASE 4"/>
    <property type="match status" value="1"/>
</dbReference>
<evidence type="ECO:0000256" key="5">
    <source>
        <dbReference type="SAM" id="MobiDB-lite"/>
    </source>
</evidence>
<feature type="region of interest" description="Disordered" evidence="5">
    <location>
        <begin position="1"/>
        <end position="150"/>
    </location>
</feature>
<protein>
    <submittedName>
        <fullName evidence="7">Cutinase family protein</fullName>
    </submittedName>
</protein>
<keyword evidence="6" id="KW-1133">Transmembrane helix</keyword>
<keyword evidence="6" id="KW-0472">Membrane</keyword>